<dbReference type="OrthoDB" id="537444at2759"/>
<feature type="domain" description="2-oxoacid dehydrogenase acyltransferase catalytic" evidence="1">
    <location>
        <begin position="36"/>
        <end position="76"/>
    </location>
</feature>
<dbReference type="Proteomes" id="UP000270094">
    <property type="component" value="Unassembled WGS sequence"/>
</dbReference>
<gene>
    <name evidence="2" type="ORF">SVUK_LOCUS20689</name>
</gene>
<dbReference type="SUPFAM" id="SSF52777">
    <property type="entry name" value="CoA-dependent acyltransferases"/>
    <property type="match status" value="1"/>
</dbReference>
<dbReference type="GO" id="GO:0045254">
    <property type="term" value="C:pyruvate dehydrogenase complex"/>
    <property type="evidence" value="ECO:0007669"/>
    <property type="project" value="InterPro"/>
</dbReference>
<name>A0A3P7JIZ3_STRVU</name>
<dbReference type="InterPro" id="IPR045257">
    <property type="entry name" value="E2/Pdx1"/>
</dbReference>
<dbReference type="Pfam" id="PF00198">
    <property type="entry name" value="2-oxoacid_dh"/>
    <property type="match status" value="1"/>
</dbReference>
<dbReference type="InterPro" id="IPR023213">
    <property type="entry name" value="CAT-like_dom_sf"/>
</dbReference>
<protein>
    <recommendedName>
        <fullName evidence="1">2-oxoacid dehydrogenase acyltransferase catalytic domain-containing protein</fullName>
    </recommendedName>
</protein>
<evidence type="ECO:0000313" key="2">
    <source>
        <dbReference type="EMBL" id="VDM85691.1"/>
    </source>
</evidence>
<dbReference type="EMBL" id="UYYB01143823">
    <property type="protein sequence ID" value="VDM85691.1"/>
    <property type="molecule type" value="Genomic_DNA"/>
</dbReference>
<feature type="non-terminal residue" evidence="2">
    <location>
        <position position="1"/>
    </location>
</feature>
<dbReference type="InterPro" id="IPR001078">
    <property type="entry name" value="2-oxoacid_DH_actylTfrase"/>
</dbReference>
<dbReference type="Gene3D" id="3.30.559.10">
    <property type="entry name" value="Chloramphenicol acetyltransferase-like domain"/>
    <property type="match status" value="1"/>
</dbReference>
<dbReference type="GO" id="GO:0004742">
    <property type="term" value="F:dihydrolipoyllysine-residue acetyltransferase activity"/>
    <property type="evidence" value="ECO:0007669"/>
    <property type="project" value="TreeGrafter"/>
</dbReference>
<organism evidence="2 3">
    <name type="scientific">Strongylus vulgaris</name>
    <name type="common">Blood worm</name>
    <dbReference type="NCBI Taxonomy" id="40348"/>
    <lineage>
        <taxon>Eukaryota</taxon>
        <taxon>Metazoa</taxon>
        <taxon>Ecdysozoa</taxon>
        <taxon>Nematoda</taxon>
        <taxon>Chromadorea</taxon>
        <taxon>Rhabditida</taxon>
        <taxon>Rhabditina</taxon>
        <taxon>Rhabditomorpha</taxon>
        <taxon>Strongyloidea</taxon>
        <taxon>Strongylidae</taxon>
        <taxon>Strongylus</taxon>
    </lineage>
</organism>
<dbReference type="AlphaFoldDB" id="A0A3P7JIZ3"/>
<sequence length="76" mass="7620">ISGSGPGGRILAADLAGAPAGGAAAAPAGPAMPGASFTDIPLTNMRRTIAKRLSESKSTIPHYYLTSEINIDALIK</sequence>
<dbReference type="GO" id="GO:0006086">
    <property type="term" value="P:pyruvate decarboxylation to acetyl-CoA"/>
    <property type="evidence" value="ECO:0007669"/>
    <property type="project" value="InterPro"/>
</dbReference>
<accession>A0A3P7JIZ3</accession>
<dbReference type="PANTHER" id="PTHR23151">
    <property type="entry name" value="DIHYDROLIPOAMIDE ACETYL/SUCCINYL-TRANSFERASE-RELATED"/>
    <property type="match status" value="1"/>
</dbReference>
<evidence type="ECO:0000259" key="1">
    <source>
        <dbReference type="Pfam" id="PF00198"/>
    </source>
</evidence>
<evidence type="ECO:0000313" key="3">
    <source>
        <dbReference type="Proteomes" id="UP000270094"/>
    </source>
</evidence>
<proteinExistence type="predicted"/>
<dbReference type="PANTHER" id="PTHR23151:SF89">
    <property type="entry name" value="DIHYDROLIPOYLLYSINE-RESIDUE ACETYLTRANSFERASE COMPONENT OF PYRUVATE DEHYDROGENASE COMPLEX, MITOCHONDRIAL"/>
    <property type="match status" value="1"/>
</dbReference>
<keyword evidence="3" id="KW-1185">Reference proteome</keyword>
<reference evidence="2 3" key="1">
    <citation type="submission" date="2018-11" db="EMBL/GenBank/DDBJ databases">
        <authorList>
            <consortium name="Pathogen Informatics"/>
        </authorList>
    </citation>
    <scope>NUCLEOTIDE SEQUENCE [LARGE SCALE GENOMIC DNA]</scope>
</reference>